<protein>
    <recommendedName>
        <fullName evidence="5">Dienelactone hydrolase domain-containing protein</fullName>
    </recommendedName>
</protein>
<dbReference type="EMBL" id="CM026424">
    <property type="protein sequence ID" value="KAG0579204.1"/>
    <property type="molecule type" value="Genomic_DNA"/>
</dbReference>
<proteinExistence type="predicted"/>
<dbReference type="Proteomes" id="UP000822688">
    <property type="component" value="Chromosome 4"/>
</dbReference>
<feature type="chain" id="PRO_5035807990" description="Dienelactone hydrolase domain-containing protein" evidence="2">
    <location>
        <begin position="23"/>
        <end position="373"/>
    </location>
</feature>
<dbReference type="InterPro" id="IPR029058">
    <property type="entry name" value="AB_hydrolase_fold"/>
</dbReference>
<keyword evidence="2" id="KW-0732">Signal</keyword>
<gene>
    <name evidence="3" type="ORF">KC19_4G081400</name>
</gene>
<dbReference type="Gene3D" id="3.40.50.1820">
    <property type="entry name" value="alpha/beta hydrolase"/>
    <property type="match status" value="1"/>
</dbReference>
<dbReference type="GO" id="GO:0016788">
    <property type="term" value="F:hydrolase activity, acting on ester bonds"/>
    <property type="evidence" value="ECO:0007669"/>
    <property type="project" value="UniProtKB-ARBA"/>
</dbReference>
<dbReference type="PANTHER" id="PTHR22946">
    <property type="entry name" value="DIENELACTONE HYDROLASE DOMAIN-CONTAINING PROTEIN-RELATED"/>
    <property type="match status" value="1"/>
</dbReference>
<name>A0A8T0I6S6_CERPU</name>
<comment type="caution">
    <text evidence="3">The sequence shown here is derived from an EMBL/GenBank/DDBJ whole genome shotgun (WGS) entry which is preliminary data.</text>
</comment>
<evidence type="ECO:0000313" key="3">
    <source>
        <dbReference type="EMBL" id="KAG0579204.1"/>
    </source>
</evidence>
<evidence type="ECO:0000256" key="2">
    <source>
        <dbReference type="SAM" id="SignalP"/>
    </source>
</evidence>
<dbReference type="AlphaFoldDB" id="A0A8T0I6S6"/>
<dbReference type="InterPro" id="IPR050261">
    <property type="entry name" value="FrsA_esterase"/>
</dbReference>
<accession>A0A8T0I6S6</accession>
<dbReference type="PANTHER" id="PTHR22946:SF9">
    <property type="entry name" value="POLYKETIDE TRANSFERASE AF380"/>
    <property type="match status" value="1"/>
</dbReference>
<evidence type="ECO:0008006" key="5">
    <source>
        <dbReference type="Google" id="ProtNLM"/>
    </source>
</evidence>
<evidence type="ECO:0000313" key="4">
    <source>
        <dbReference type="Proteomes" id="UP000822688"/>
    </source>
</evidence>
<dbReference type="OrthoDB" id="1901547at2759"/>
<evidence type="ECO:0000256" key="1">
    <source>
        <dbReference type="ARBA" id="ARBA00022801"/>
    </source>
</evidence>
<keyword evidence="4" id="KW-1185">Reference proteome</keyword>
<keyword evidence="1" id="KW-0378">Hydrolase</keyword>
<organism evidence="3 4">
    <name type="scientific">Ceratodon purpureus</name>
    <name type="common">Fire moss</name>
    <name type="synonym">Dicranum purpureum</name>
    <dbReference type="NCBI Taxonomy" id="3225"/>
    <lineage>
        <taxon>Eukaryota</taxon>
        <taxon>Viridiplantae</taxon>
        <taxon>Streptophyta</taxon>
        <taxon>Embryophyta</taxon>
        <taxon>Bryophyta</taxon>
        <taxon>Bryophytina</taxon>
        <taxon>Bryopsida</taxon>
        <taxon>Dicranidae</taxon>
        <taxon>Pseudoditrichales</taxon>
        <taxon>Ditrichaceae</taxon>
        <taxon>Ceratodon</taxon>
    </lineage>
</organism>
<reference evidence="3" key="1">
    <citation type="submission" date="2020-06" db="EMBL/GenBank/DDBJ databases">
        <title>WGS assembly of Ceratodon purpureus strain R40.</title>
        <authorList>
            <person name="Carey S.B."/>
            <person name="Jenkins J."/>
            <person name="Shu S."/>
            <person name="Lovell J.T."/>
            <person name="Sreedasyam A."/>
            <person name="Maumus F."/>
            <person name="Tiley G.P."/>
            <person name="Fernandez-Pozo N."/>
            <person name="Barry K."/>
            <person name="Chen C."/>
            <person name="Wang M."/>
            <person name="Lipzen A."/>
            <person name="Daum C."/>
            <person name="Saski C.A."/>
            <person name="Payton A.C."/>
            <person name="Mcbreen J.C."/>
            <person name="Conrad R.E."/>
            <person name="Kollar L.M."/>
            <person name="Olsson S."/>
            <person name="Huttunen S."/>
            <person name="Landis J.B."/>
            <person name="Wickett N.J."/>
            <person name="Johnson M.G."/>
            <person name="Rensing S.A."/>
            <person name="Grimwood J."/>
            <person name="Schmutz J."/>
            <person name="Mcdaniel S.F."/>
        </authorList>
    </citation>
    <scope>NUCLEOTIDE SEQUENCE</scope>
    <source>
        <strain evidence="3">R40</strain>
    </source>
</reference>
<dbReference type="SUPFAM" id="SSF53474">
    <property type="entry name" value="alpha/beta-Hydrolases"/>
    <property type="match status" value="1"/>
</dbReference>
<sequence>MGRTSSSCLTAVMAGILVCVAAVGTRRGGSDARGVTAHRITFRGNDGSIELSGVIYRPRVYDVAKVGRYAAVVMMHGCSGIWSERVVGNQNPDGTPNLQNNIEKWGIKLAESNIVALAVDSFTPRQPVDVTSSEEWQNQCSDNAGRYAGVVNPYTERVQDARAAWEYLNAMPEIDGARIGLLGWSHGAQSVMVEVAETGRDSNEPRAESDHKFLCSVAFYPGCGVNLGFGPSVSRSFWRPFRPMQLHMGVCDPFYKNCVTRKNLAVTQYSKPVLFSEYHGARHHFDACQQTWPTSPTSINFSEPVHDVCSPSSSSADKRAMRCADIAALEFFLSRLKGAAIEDVKDAPHECCMIGFLRRLSTVLTCTCGTNFT</sequence>
<feature type="signal peptide" evidence="2">
    <location>
        <begin position="1"/>
        <end position="22"/>
    </location>
</feature>